<dbReference type="EMBL" id="VJMJ01000227">
    <property type="protein sequence ID" value="KAF0726070.1"/>
    <property type="molecule type" value="Genomic_DNA"/>
</dbReference>
<keyword evidence="2" id="KW-1185">Reference proteome</keyword>
<proteinExistence type="predicted"/>
<evidence type="ECO:0000313" key="1">
    <source>
        <dbReference type="EMBL" id="KAF0726070.1"/>
    </source>
</evidence>
<evidence type="ECO:0000313" key="2">
    <source>
        <dbReference type="Proteomes" id="UP000481153"/>
    </source>
</evidence>
<organism evidence="1 2">
    <name type="scientific">Aphanomyces euteiches</name>
    <dbReference type="NCBI Taxonomy" id="100861"/>
    <lineage>
        <taxon>Eukaryota</taxon>
        <taxon>Sar</taxon>
        <taxon>Stramenopiles</taxon>
        <taxon>Oomycota</taxon>
        <taxon>Saprolegniomycetes</taxon>
        <taxon>Saprolegniales</taxon>
        <taxon>Verrucalvaceae</taxon>
        <taxon>Aphanomyces</taxon>
    </lineage>
</organism>
<dbReference type="Proteomes" id="UP000481153">
    <property type="component" value="Unassembled WGS sequence"/>
</dbReference>
<comment type="caution">
    <text evidence="1">The sequence shown here is derived from an EMBL/GenBank/DDBJ whole genome shotgun (WGS) entry which is preliminary data.</text>
</comment>
<protein>
    <submittedName>
        <fullName evidence="1">Uncharacterized protein</fullName>
    </submittedName>
</protein>
<gene>
    <name evidence="1" type="ORF">Ae201684_015620</name>
</gene>
<reference evidence="1 2" key="1">
    <citation type="submission" date="2019-07" db="EMBL/GenBank/DDBJ databases">
        <title>Genomics analysis of Aphanomyces spp. identifies a new class of oomycete effector associated with host adaptation.</title>
        <authorList>
            <person name="Gaulin E."/>
        </authorList>
    </citation>
    <scope>NUCLEOTIDE SEQUENCE [LARGE SCALE GENOMIC DNA]</scope>
    <source>
        <strain evidence="1 2">ATCC 201684</strain>
    </source>
</reference>
<sequence length="68" mass="7366">MLNSRPCPTWTPPCGPSSSSWKCLHGSCQSCKWALKAPRNFRCCCSQGLSAARVDSRGCGDSSRDLET</sequence>
<dbReference type="AlphaFoldDB" id="A0A6G0WFD3"/>
<name>A0A6G0WFD3_9STRA</name>
<accession>A0A6G0WFD3</accession>